<name>A0A8T1JQS7_9STRA</name>
<evidence type="ECO:0000313" key="1">
    <source>
        <dbReference type="EMBL" id="KAG2877762.1"/>
    </source>
</evidence>
<evidence type="ECO:0000313" key="2">
    <source>
        <dbReference type="EMBL" id="KAG3202131.1"/>
    </source>
</evidence>
<comment type="caution">
    <text evidence="2">The sequence shown here is derived from an EMBL/GenBank/DDBJ whole genome shotgun (WGS) entry which is preliminary data.</text>
</comment>
<dbReference type="Proteomes" id="UP000760860">
    <property type="component" value="Unassembled WGS sequence"/>
</dbReference>
<sequence length="76" mass="8501">MDAGQRPESDPDAVNSYEEVLERWVLDDCIGFRDLVGDDGMKALFVGWQKTHSKLVAVTGTVTARSLDRAWTAFVR</sequence>
<accession>A0A8T1JQS7</accession>
<reference evidence="2" key="1">
    <citation type="submission" date="2018-05" db="EMBL/GenBank/DDBJ databases">
        <title>Effector identification in a new, highly contiguous assembly of the strawberry crown rot pathogen Phytophthora cactorum.</title>
        <authorList>
            <person name="Armitage A.D."/>
            <person name="Nellist C.F."/>
            <person name="Bates H."/>
            <person name="Vickerstaff R.J."/>
            <person name="Harrison R.J."/>
        </authorList>
    </citation>
    <scope>NUCLEOTIDE SEQUENCE</scope>
    <source>
        <strain evidence="1">4032</strain>
        <strain evidence="2">P421</strain>
    </source>
</reference>
<protein>
    <submittedName>
        <fullName evidence="2">Uncharacterized protein</fullName>
    </submittedName>
</protein>
<evidence type="ECO:0000313" key="3">
    <source>
        <dbReference type="Proteomes" id="UP000760860"/>
    </source>
</evidence>
<dbReference type="EMBL" id="RCMI01002238">
    <property type="protein sequence ID" value="KAG2877762.1"/>
    <property type="molecule type" value="Genomic_DNA"/>
</dbReference>
<proteinExistence type="predicted"/>
<dbReference type="EMBL" id="RCMV01002588">
    <property type="protein sequence ID" value="KAG3202131.1"/>
    <property type="molecule type" value="Genomic_DNA"/>
</dbReference>
<organism evidence="2 3">
    <name type="scientific">Phytophthora cactorum</name>
    <dbReference type="NCBI Taxonomy" id="29920"/>
    <lineage>
        <taxon>Eukaryota</taxon>
        <taxon>Sar</taxon>
        <taxon>Stramenopiles</taxon>
        <taxon>Oomycota</taxon>
        <taxon>Peronosporomycetes</taxon>
        <taxon>Peronosporales</taxon>
        <taxon>Peronosporaceae</taxon>
        <taxon>Phytophthora</taxon>
    </lineage>
</organism>
<dbReference type="Proteomes" id="UP000774804">
    <property type="component" value="Unassembled WGS sequence"/>
</dbReference>
<gene>
    <name evidence="1" type="ORF">PC115_g23264</name>
    <name evidence="2" type="ORF">PC129_g23327</name>
</gene>
<dbReference type="AlphaFoldDB" id="A0A8T1JQS7"/>